<organism evidence="2 3">
    <name type="scientific">Aldrovandia affinis</name>
    <dbReference type="NCBI Taxonomy" id="143900"/>
    <lineage>
        <taxon>Eukaryota</taxon>
        <taxon>Metazoa</taxon>
        <taxon>Chordata</taxon>
        <taxon>Craniata</taxon>
        <taxon>Vertebrata</taxon>
        <taxon>Euteleostomi</taxon>
        <taxon>Actinopterygii</taxon>
        <taxon>Neopterygii</taxon>
        <taxon>Teleostei</taxon>
        <taxon>Notacanthiformes</taxon>
        <taxon>Halosauridae</taxon>
        <taxon>Aldrovandia</taxon>
    </lineage>
</organism>
<proteinExistence type="predicted"/>
<protein>
    <recommendedName>
        <fullName evidence="1">Ras-GEF domain-containing protein</fullName>
    </recommendedName>
</protein>
<gene>
    <name evidence="2" type="ORF">AAFF_G00229200</name>
</gene>
<reference evidence="2" key="1">
    <citation type="journal article" date="2023" name="Science">
        <title>Genome structures resolve the early diversification of teleost fishes.</title>
        <authorList>
            <person name="Parey E."/>
            <person name="Louis A."/>
            <person name="Montfort J."/>
            <person name="Bouchez O."/>
            <person name="Roques C."/>
            <person name="Iampietro C."/>
            <person name="Lluch J."/>
            <person name="Castinel A."/>
            <person name="Donnadieu C."/>
            <person name="Desvignes T."/>
            <person name="Floi Bucao C."/>
            <person name="Jouanno E."/>
            <person name="Wen M."/>
            <person name="Mejri S."/>
            <person name="Dirks R."/>
            <person name="Jansen H."/>
            <person name="Henkel C."/>
            <person name="Chen W.J."/>
            <person name="Zahm M."/>
            <person name="Cabau C."/>
            <person name="Klopp C."/>
            <person name="Thompson A.W."/>
            <person name="Robinson-Rechavi M."/>
            <person name="Braasch I."/>
            <person name="Lecointre G."/>
            <person name="Bobe J."/>
            <person name="Postlethwait J.H."/>
            <person name="Berthelot C."/>
            <person name="Roest Crollius H."/>
            <person name="Guiguen Y."/>
        </authorList>
    </citation>
    <scope>NUCLEOTIDE SEQUENCE</scope>
    <source>
        <strain evidence="2">NC1722</strain>
    </source>
</reference>
<dbReference type="InterPro" id="IPR023578">
    <property type="entry name" value="Ras_GEF_dom_sf"/>
</dbReference>
<evidence type="ECO:0000313" key="3">
    <source>
        <dbReference type="Proteomes" id="UP001221898"/>
    </source>
</evidence>
<dbReference type="EMBL" id="JAINUG010000030">
    <property type="protein sequence ID" value="KAJ8409519.1"/>
    <property type="molecule type" value="Genomic_DNA"/>
</dbReference>
<dbReference type="Proteomes" id="UP001221898">
    <property type="component" value="Unassembled WGS sequence"/>
</dbReference>
<dbReference type="InterPro" id="IPR036964">
    <property type="entry name" value="RASGEF_cat_dom_sf"/>
</dbReference>
<dbReference type="GO" id="GO:0007264">
    <property type="term" value="P:small GTPase-mediated signal transduction"/>
    <property type="evidence" value="ECO:0007669"/>
    <property type="project" value="InterPro"/>
</dbReference>
<feature type="domain" description="Ras-GEF" evidence="1">
    <location>
        <begin position="18"/>
        <end position="49"/>
    </location>
</feature>
<sequence length="74" mass="8099">MPRRALCCCPPDRKQKGQKLLELNNLHSLVPVMSALQSAPIFRLGKTWAVRDGLGWAGHGGHLGPSNPDRLNCL</sequence>
<dbReference type="Pfam" id="PF00617">
    <property type="entry name" value="RasGEF"/>
    <property type="match status" value="1"/>
</dbReference>
<dbReference type="AlphaFoldDB" id="A0AAD7SVE9"/>
<dbReference type="GO" id="GO:0005085">
    <property type="term" value="F:guanyl-nucleotide exchange factor activity"/>
    <property type="evidence" value="ECO:0007669"/>
    <property type="project" value="InterPro"/>
</dbReference>
<name>A0AAD7SVE9_9TELE</name>
<accession>A0AAD7SVE9</accession>
<evidence type="ECO:0000313" key="2">
    <source>
        <dbReference type="EMBL" id="KAJ8409519.1"/>
    </source>
</evidence>
<dbReference type="InterPro" id="IPR001895">
    <property type="entry name" value="RASGEF_cat_dom"/>
</dbReference>
<evidence type="ECO:0000259" key="1">
    <source>
        <dbReference type="Pfam" id="PF00617"/>
    </source>
</evidence>
<dbReference type="SUPFAM" id="SSF48366">
    <property type="entry name" value="Ras GEF"/>
    <property type="match status" value="1"/>
</dbReference>
<keyword evidence="3" id="KW-1185">Reference proteome</keyword>
<dbReference type="Gene3D" id="1.10.840.10">
    <property type="entry name" value="Ras guanine-nucleotide exchange factors catalytic domain"/>
    <property type="match status" value="1"/>
</dbReference>
<comment type="caution">
    <text evidence="2">The sequence shown here is derived from an EMBL/GenBank/DDBJ whole genome shotgun (WGS) entry which is preliminary data.</text>
</comment>